<keyword evidence="18" id="KW-1185">Reference proteome</keyword>
<dbReference type="Gene3D" id="3.90.400.10">
    <property type="entry name" value="Oligo-1,6-glucosidase, Domain 2"/>
    <property type="match status" value="1"/>
</dbReference>
<dbReference type="GO" id="GO:0047471">
    <property type="term" value="F:maltose alpha-D-glucosyltransferase activity"/>
    <property type="evidence" value="ECO:0007669"/>
    <property type="project" value="UniProtKB-EC"/>
</dbReference>
<evidence type="ECO:0000256" key="4">
    <source>
        <dbReference type="ARBA" id="ARBA00011962"/>
    </source>
</evidence>
<keyword evidence="7" id="KW-0808">Transferase</keyword>
<gene>
    <name evidence="17" type="primary">treS</name>
    <name evidence="17" type="ORF">WKW79_05250</name>
</gene>
<evidence type="ECO:0000256" key="14">
    <source>
        <dbReference type="ARBA" id="ARBA00031378"/>
    </source>
</evidence>
<dbReference type="InterPro" id="IPR045857">
    <property type="entry name" value="O16G_dom_2"/>
</dbReference>
<dbReference type="SMART" id="SM00642">
    <property type="entry name" value="Aamy"/>
    <property type="match status" value="1"/>
</dbReference>
<evidence type="ECO:0000256" key="15">
    <source>
        <dbReference type="ARBA" id="ARBA00049067"/>
    </source>
</evidence>
<dbReference type="SUPFAM" id="SSF51445">
    <property type="entry name" value="(Trans)glycosidases"/>
    <property type="match status" value="1"/>
</dbReference>
<comment type="caution">
    <text evidence="17">The sequence shown here is derived from an EMBL/GenBank/DDBJ whole genome shotgun (WGS) entry which is preliminary data.</text>
</comment>
<dbReference type="InterPro" id="IPR017853">
    <property type="entry name" value="GH"/>
</dbReference>
<keyword evidence="12 17" id="KW-0413">Isomerase</keyword>
<keyword evidence="11" id="KW-0067">ATP-binding</keyword>
<feature type="domain" description="Glycosyl hydrolase family 13 catalytic" evidence="16">
    <location>
        <begin position="31"/>
        <end position="430"/>
    </location>
</feature>
<dbReference type="Proteomes" id="UP001367030">
    <property type="component" value="Unassembled WGS sequence"/>
</dbReference>
<evidence type="ECO:0000256" key="3">
    <source>
        <dbReference type="ARBA" id="ARBA00006219"/>
    </source>
</evidence>
<comment type="catalytic activity">
    <reaction evidence="15">
        <text>D-maltose + ATP = alpha-maltose 1-phosphate + ADP + H(+)</text>
        <dbReference type="Rhea" id="RHEA:31915"/>
        <dbReference type="ChEBI" id="CHEBI:15378"/>
        <dbReference type="ChEBI" id="CHEBI:17306"/>
        <dbReference type="ChEBI" id="CHEBI:30616"/>
        <dbReference type="ChEBI" id="CHEBI:63576"/>
        <dbReference type="ChEBI" id="CHEBI:456216"/>
        <dbReference type="EC" id="2.7.1.175"/>
    </reaction>
</comment>
<dbReference type="InterPro" id="IPR013780">
    <property type="entry name" value="Glyco_hydro_b"/>
</dbReference>
<dbReference type="InterPro" id="IPR011009">
    <property type="entry name" value="Kinase-like_dom_sf"/>
</dbReference>
<comment type="similarity">
    <text evidence="2">Belongs to the glycosyl hydrolase 13 family. TreS subfamily.</text>
</comment>
<dbReference type="Pfam" id="PF18085">
    <property type="entry name" value="Mak_N_cap"/>
    <property type="match status" value="1"/>
</dbReference>
<keyword evidence="9" id="KW-0547">Nucleotide-binding</keyword>
<dbReference type="InterPro" id="IPR012810">
    <property type="entry name" value="TreS/a-amylase_N"/>
</dbReference>
<dbReference type="InterPro" id="IPR032091">
    <property type="entry name" value="Malt_amylase-like_C"/>
</dbReference>
<comment type="catalytic activity">
    <reaction evidence="1">
        <text>D-maltose = alpha,alpha-trehalose</text>
        <dbReference type="Rhea" id="RHEA:15145"/>
        <dbReference type="ChEBI" id="CHEBI:16551"/>
        <dbReference type="ChEBI" id="CHEBI:17306"/>
        <dbReference type="EC" id="5.4.99.16"/>
    </reaction>
</comment>
<protein>
    <recommendedName>
        <fullName evidence="6">Maltokinase</fullName>
        <ecNumber evidence="4">2.7.1.175</ecNumber>
        <ecNumber evidence="5">5.4.99.16</ecNumber>
    </recommendedName>
    <alternativeName>
        <fullName evidence="14">Maltose alpha-D-glucosyltransferase</fullName>
    </alternativeName>
    <alternativeName>
        <fullName evidence="13">Maltose-1-phosphate synthase</fullName>
    </alternativeName>
</protein>
<dbReference type="EC" id="2.7.1.175" evidence="4"/>
<keyword evidence="10" id="KW-0106">Calcium</keyword>
<dbReference type="InterPro" id="IPR040999">
    <property type="entry name" value="Mak_N_cap"/>
</dbReference>
<evidence type="ECO:0000256" key="1">
    <source>
        <dbReference type="ARBA" id="ARBA00001595"/>
    </source>
</evidence>
<evidence type="ECO:0000256" key="9">
    <source>
        <dbReference type="ARBA" id="ARBA00022741"/>
    </source>
</evidence>
<dbReference type="Pfam" id="PF00128">
    <property type="entry name" value="Alpha-amylase"/>
    <property type="match status" value="1"/>
</dbReference>
<evidence type="ECO:0000313" key="18">
    <source>
        <dbReference type="Proteomes" id="UP001367030"/>
    </source>
</evidence>
<accession>A0ABU8X2D9</accession>
<dbReference type="EMBL" id="JBBKZS010000002">
    <property type="protein sequence ID" value="MEJ8853962.1"/>
    <property type="molecule type" value="Genomic_DNA"/>
</dbReference>
<dbReference type="NCBIfam" id="TIGR02456">
    <property type="entry name" value="treS_nterm"/>
    <property type="match status" value="1"/>
</dbReference>
<dbReference type="Gene3D" id="3.20.20.80">
    <property type="entry name" value="Glycosidases"/>
    <property type="match status" value="1"/>
</dbReference>
<evidence type="ECO:0000256" key="5">
    <source>
        <dbReference type="ARBA" id="ARBA00012619"/>
    </source>
</evidence>
<dbReference type="InterPro" id="IPR012811">
    <property type="entry name" value="TreS_maltokin_C_dom"/>
</dbReference>
<reference evidence="17 18" key="1">
    <citation type="submission" date="2024-03" db="EMBL/GenBank/DDBJ databases">
        <title>Novel species of the genus Variovorax.</title>
        <authorList>
            <person name="Liu Q."/>
            <person name="Xin Y.-H."/>
        </authorList>
    </citation>
    <scope>NUCLEOTIDE SEQUENCE [LARGE SCALE GENOMIC DNA]</scope>
    <source>
        <strain evidence="17 18">KACC 18901</strain>
    </source>
</reference>
<dbReference type="Pfam" id="PF16657">
    <property type="entry name" value="Malt_amylase_C"/>
    <property type="match status" value="1"/>
</dbReference>
<dbReference type="EC" id="5.4.99.16" evidence="5"/>
<dbReference type="Gene3D" id="2.60.40.1180">
    <property type="entry name" value="Golgi alpha-mannosidase II"/>
    <property type="match status" value="1"/>
</dbReference>
<evidence type="ECO:0000256" key="6">
    <source>
        <dbReference type="ARBA" id="ARBA00013882"/>
    </source>
</evidence>
<dbReference type="Gene3D" id="3.90.1200.10">
    <property type="match status" value="1"/>
</dbReference>
<evidence type="ECO:0000256" key="12">
    <source>
        <dbReference type="ARBA" id="ARBA00023235"/>
    </source>
</evidence>
<dbReference type="NCBIfam" id="TIGR02457">
    <property type="entry name" value="TreS_Cterm"/>
    <property type="match status" value="1"/>
</dbReference>
<organism evidence="17 18">
    <name type="scientific">Variovorax robiniae</name>
    <dbReference type="NCBI Taxonomy" id="1836199"/>
    <lineage>
        <taxon>Bacteria</taxon>
        <taxon>Pseudomonadati</taxon>
        <taxon>Pseudomonadota</taxon>
        <taxon>Betaproteobacteria</taxon>
        <taxon>Burkholderiales</taxon>
        <taxon>Comamonadaceae</taxon>
        <taxon>Variovorax</taxon>
    </lineage>
</organism>
<evidence type="ECO:0000256" key="2">
    <source>
        <dbReference type="ARBA" id="ARBA00005496"/>
    </source>
</evidence>
<sequence>MNANVPAIALETPEVDLAGDAQWYRDAVIYQLNVKAFFDTDGDGMGDFKGVTAKLDYVKDLGVNTIWLMPFYPSPLRDDGYDIAEYEDVNPQYGTLADFKEMLDEAHKRGLRVITELVINHTSDAHPWFQAARNAPPGSPERNFYVWSDTDQIYQGTRIIFTDTETSNWTWDPVAKQYFWHRFFSHQPDLNFDNPAVLEAIFKTMRFWLDMGVDGFRLDAIPYLVERDGTSNENLPETHAVIKKIRAAIDAEYKNRFLLAEANMWPEDVREYFGNGDECHMAYHFPLMPRMYMSIAQEDRDPIVEIMQQTPDIPEGCQWAVFLRNHDELTLEMVTSRERDYMYTTYAADKRARINLGIRRRLSPLMDNDKDRIKLMNGMLLSMPGSPIIYYGDEIGMGDNVFVGDRNGVRTPMQWAPDRNAGFSRADPQRLYLQPIMDPMYGYESVNVEAQLRDNSSLLHWTRRMLAVRKTSSAFGRGKKVFLRPGNRKVLAYLSLFEDDVILQVFNLSRAAQPVELDLSAYKTRVPVEMLGRTTFPPIGELPYLLTMPSYGFYWFKLTTDAPMPVWHQEEVGLRDRPTLVLFDGWTSLFRERVMPWRMAMADRLREQVEADLFARHIEAQRWYASKGSAIVRTTIGEHAVWERGRMRWMLPLLDVQTEDARSTYFMPLALAWEDHDEERMKQLTQAVIAKVRQQAEVGLMGDAFYDESFCRAVVLGIAQGLVLPAQQGEIRFTSTGALVDVTDEDIDALDVSKPSAASSNTVITLGDQLFLKGYRHLHEGVNPELDVGRYLTQVARFANCVPVAGAIEYHGKDGKVMTLALLQAYVPNQGDAWDYTLDYLDRALSAQRDLPEGGALVDHGAFLKLMRVLGQRTAELHLAFARSQGDPAFDPEPLAAADRTAFRDGSAAEARRSFDMLRERMHGLPPEVQQDASRLLAREAALLQRIESFPVESAGPAAFKSRFHGDYHLGQVLVSRNDFVIIDFEGEPARSFEERRAKTSPLRDVAGMLRSFNYARWSALKRNAQNPEELARLDVTAADWEQQVRKAFLGGYVDTLAAANAPPPETDLLSLFEIDKAMYELRYELNNRVDWVQVPMQGLQSLAGTNATDIARGVAQ</sequence>
<dbReference type="CDD" id="cd11334">
    <property type="entry name" value="AmyAc_TreS"/>
    <property type="match status" value="1"/>
</dbReference>
<dbReference type="PANTHER" id="PTHR10357:SF219">
    <property type="entry name" value="MALTOSE ALPHA-D-GLUCOSYLTRANSFERASE"/>
    <property type="match status" value="1"/>
</dbReference>
<evidence type="ECO:0000256" key="7">
    <source>
        <dbReference type="ARBA" id="ARBA00022679"/>
    </source>
</evidence>
<dbReference type="InterPro" id="IPR006047">
    <property type="entry name" value="GH13_cat_dom"/>
</dbReference>
<evidence type="ECO:0000256" key="10">
    <source>
        <dbReference type="ARBA" id="ARBA00022837"/>
    </source>
</evidence>
<keyword evidence="8" id="KW-0479">Metal-binding</keyword>
<dbReference type="RefSeq" id="WP_340334058.1">
    <property type="nucleotide sequence ID" value="NZ_JBBKZS010000002.1"/>
</dbReference>
<evidence type="ECO:0000259" key="16">
    <source>
        <dbReference type="SMART" id="SM00642"/>
    </source>
</evidence>
<comment type="similarity">
    <text evidence="3">Belongs to the aminoglycoside phosphotransferase family.</text>
</comment>
<evidence type="ECO:0000256" key="8">
    <source>
        <dbReference type="ARBA" id="ARBA00022723"/>
    </source>
</evidence>
<evidence type="ECO:0000313" key="17">
    <source>
        <dbReference type="EMBL" id="MEJ8853962.1"/>
    </source>
</evidence>
<name>A0ABU8X2D9_9BURK</name>
<dbReference type="PANTHER" id="PTHR10357">
    <property type="entry name" value="ALPHA-AMYLASE FAMILY MEMBER"/>
    <property type="match status" value="1"/>
</dbReference>
<evidence type="ECO:0000256" key="13">
    <source>
        <dbReference type="ARBA" id="ARBA00031251"/>
    </source>
</evidence>
<dbReference type="SUPFAM" id="SSF51011">
    <property type="entry name" value="Glycosyl hydrolase domain"/>
    <property type="match status" value="1"/>
</dbReference>
<proteinExistence type="inferred from homology"/>
<dbReference type="SUPFAM" id="SSF56112">
    <property type="entry name" value="Protein kinase-like (PK-like)"/>
    <property type="match status" value="1"/>
</dbReference>
<evidence type="ECO:0000256" key="11">
    <source>
        <dbReference type="ARBA" id="ARBA00022840"/>
    </source>
</evidence>